<dbReference type="SUPFAM" id="SSF53335">
    <property type="entry name" value="S-adenosyl-L-methionine-dependent methyltransferases"/>
    <property type="match status" value="1"/>
</dbReference>
<reference evidence="2 3" key="1">
    <citation type="submission" date="2015-05" db="EMBL/GenBank/DDBJ databases">
        <title>Whole genome sequence and identification of bacterial endophytes from Costus igneus.</title>
        <authorList>
            <person name="Lee Y.P."/>
            <person name="Gan H.M."/>
            <person name="Eng W."/>
            <person name="Wheatley M.S."/>
            <person name="Caraballo A."/>
            <person name="Polter S."/>
            <person name="Savka M.A."/>
            <person name="Hudson A.O."/>
        </authorList>
    </citation>
    <scope>NUCLEOTIDE SEQUENCE [LARGE SCALE GENOMIC DNA]</scope>
    <source>
        <strain evidence="2 3">RIT379</strain>
    </source>
</reference>
<dbReference type="InterPro" id="IPR013216">
    <property type="entry name" value="Methyltransf_11"/>
</dbReference>
<dbReference type="Pfam" id="PF08241">
    <property type="entry name" value="Methyltransf_11"/>
    <property type="match status" value="1"/>
</dbReference>
<dbReference type="CDD" id="cd02440">
    <property type="entry name" value="AdoMet_MTases"/>
    <property type="match status" value="1"/>
</dbReference>
<dbReference type="PANTHER" id="PTHR43460">
    <property type="entry name" value="METHYLTRANSFERASE"/>
    <property type="match status" value="1"/>
</dbReference>
<dbReference type="AlphaFoldDB" id="A0A0J1II83"/>
<evidence type="ECO:0000313" key="2">
    <source>
        <dbReference type="EMBL" id="KLV25683.1"/>
    </source>
</evidence>
<proteinExistence type="predicted"/>
<evidence type="ECO:0000313" key="3">
    <source>
        <dbReference type="Proteomes" id="UP000036045"/>
    </source>
</evidence>
<organism evidence="2 3">
    <name type="scientific">Niallia circulans</name>
    <name type="common">Bacillus circulans</name>
    <dbReference type="NCBI Taxonomy" id="1397"/>
    <lineage>
        <taxon>Bacteria</taxon>
        <taxon>Bacillati</taxon>
        <taxon>Bacillota</taxon>
        <taxon>Bacilli</taxon>
        <taxon>Bacillales</taxon>
        <taxon>Bacillaceae</taxon>
        <taxon>Niallia</taxon>
    </lineage>
</organism>
<sequence>MTDINFHRYLEEINEKFSGWDFSSIYDTGRIQNSMISWSYGSKVISAMQETTAVLDMGTGGGEFLSLLKGYFPSIIYATEGYKPNVSIAKKKLEPLGVRVMEVVDDNELPFPDNHFDLIINRHESYSVKEVKRILKPKGIFLTQQVGGLDCKEINDWFGVPLNPEFKEWKLSAALNQFSLTEWEVLEYQEEFPIQRFYDLGALIYYLKAIPWQVPDFSVEKYQNELYRLYQHIGKTGFFDASQSRFYLKVRKQ</sequence>
<dbReference type="GeneID" id="56348484"/>
<evidence type="ECO:0000259" key="1">
    <source>
        <dbReference type="Pfam" id="PF08241"/>
    </source>
</evidence>
<accession>A0A0J1II83</accession>
<dbReference type="GO" id="GO:0008757">
    <property type="term" value="F:S-adenosylmethionine-dependent methyltransferase activity"/>
    <property type="evidence" value="ECO:0007669"/>
    <property type="project" value="InterPro"/>
</dbReference>
<dbReference type="EMBL" id="LDPH01000014">
    <property type="protein sequence ID" value="KLV25683.1"/>
    <property type="molecule type" value="Genomic_DNA"/>
</dbReference>
<dbReference type="GO" id="GO:0032259">
    <property type="term" value="P:methylation"/>
    <property type="evidence" value="ECO:0007669"/>
    <property type="project" value="UniProtKB-KW"/>
</dbReference>
<feature type="domain" description="Methyltransferase type 11" evidence="1">
    <location>
        <begin position="55"/>
        <end position="142"/>
    </location>
</feature>
<dbReference type="Proteomes" id="UP000036045">
    <property type="component" value="Unassembled WGS sequence"/>
</dbReference>
<dbReference type="InterPro" id="IPR052939">
    <property type="entry name" value="23S_rRNA_MeTrnsfrase_RlmA"/>
</dbReference>
<dbReference type="Gene3D" id="3.40.50.150">
    <property type="entry name" value="Vaccinia Virus protein VP39"/>
    <property type="match status" value="1"/>
</dbReference>
<gene>
    <name evidence="2" type="ORF">ABW02_15020</name>
</gene>
<dbReference type="PATRIC" id="fig|1397.4.peg.1179"/>
<keyword evidence="2" id="KW-0489">Methyltransferase</keyword>
<keyword evidence="2" id="KW-0808">Transferase</keyword>
<comment type="caution">
    <text evidence="2">The sequence shown here is derived from an EMBL/GenBank/DDBJ whole genome shotgun (WGS) entry which is preliminary data.</text>
</comment>
<dbReference type="RefSeq" id="WP_047943108.1">
    <property type="nucleotide sequence ID" value="NZ_CP053989.1"/>
</dbReference>
<dbReference type="InterPro" id="IPR029063">
    <property type="entry name" value="SAM-dependent_MTases_sf"/>
</dbReference>
<dbReference type="PANTHER" id="PTHR43460:SF1">
    <property type="entry name" value="METHYLTRANSFERASE TYPE 11 DOMAIN-CONTAINING PROTEIN"/>
    <property type="match status" value="1"/>
</dbReference>
<name>A0A0J1II83_NIACI</name>
<keyword evidence="3" id="KW-1185">Reference proteome</keyword>
<protein>
    <submittedName>
        <fullName evidence="2">SAM-dependent methyltransferase</fullName>
    </submittedName>
</protein>